<sequence length="113" mass="12230">MAAAFVETLERMYLVHAHLELPPGSHLPPDVRELVRSSLVPGDRVEHVSVHVRSPARLTLGLYALADGLEEAEERAVRVCGRLLREVPQLAAARLTGAGVPLLPLAFEAQPAD</sequence>
<protein>
    <submittedName>
        <fullName evidence="1">Uncharacterized protein</fullName>
    </submittedName>
</protein>
<proteinExistence type="predicted"/>
<accession>A0ABQ3CYM4</accession>
<gene>
    <name evidence="1" type="ORF">GCM10010345_59310</name>
</gene>
<evidence type="ECO:0000313" key="1">
    <source>
        <dbReference type="EMBL" id="GHA46953.1"/>
    </source>
</evidence>
<comment type="caution">
    <text evidence="1">The sequence shown here is derived from an EMBL/GenBank/DDBJ whole genome shotgun (WGS) entry which is preliminary data.</text>
</comment>
<dbReference type="EMBL" id="BMVN01000025">
    <property type="protein sequence ID" value="GHA46953.1"/>
    <property type="molecule type" value="Genomic_DNA"/>
</dbReference>
<organism evidence="1 2">
    <name type="scientific">Streptomyces canarius</name>
    <dbReference type="NCBI Taxonomy" id="285453"/>
    <lineage>
        <taxon>Bacteria</taxon>
        <taxon>Bacillati</taxon>
        <taxon>Actinomycetota</taxon>
        <taxon>Actinomycetes</taxon>
        <taxon>Kitasatosporales</taxon>
        <taxon>Streptomycetaceae</taxon>
        <taxon>Streptomyces</taxon>
    </lineage>
</organism>
<keyword evidence="2" id="KW-1185">Reference proteome</keyword>
<name>A0ABQ3CYM4_9ACTN</name>
<evidence type="ECO:0000313" key="2">
    <source>
        <dbReference type="Proteomes" id="UP000653644"/>
    </source>
</evidence>
<dbReference type="Proteomes" id="UP000653644">
    <property type="component" value="Unassembled WGS sequence"/>
</dbReference>
<reference evidence="2" key="1">
    <citation type="journal article" date="2019" name="Int. J. Syst. Evol. Microbiol.">
        <title>The Global Catalogue of Microorganisms (GCM) 10K type strain sequencing project: providing services to taxonomists for standard genome sequencing and annotation.</title>
        <authorList>
            <consortium name="The Broad Institute Genomics Platform"/>
            <consortium name="The Broad Institute Genome Sequencing Center for Infectious Disease"/>
            <person name="Wu L."/>
            <person name="Ma J."/>
        </authorList>
    </citation>
    <scope>NUCLEOTIDE SEQUENCE [LARGE SCALE GENOMIC DNA]</scope>
    <source>
        <strain evidence="2">JCM 4733</strain>
    </source>
</reference>